<comment type="caution">
    <text evidence="1">The sequence shown here is derived from an EMBL/GenBank/DDBJ whole genome shotgun (WGS) entry which is preliminary data.</text>
</comment>
<name>A0A9W8L7S7_9FUNG</name>
<evidence type="ECO:0000313" key="2">
    <source>
        <dbReference type="Proteomes" id="UP001140011"/>
    </source>
</evidence>
<protein>
    <submittedName>
        <fullName evidence="1">Uncharacterized protein</fullName>
    </submittedName>
</protein>
<dbReference type="EMBL" id="JANBUH010001901">
    <property type="protein sequence ID" value="KAJ2741898.1"/>
    <property type="molecule type" value="Genomic_DNA"/>
</dbReference>
<gene>
    <name evidence="1" type="ORF">GGI19_006891</name>
</gene>
<feature type="non-terminal residue" evidence="1">
    <location>
        <position position="95"/>
    </location>
</feature>
<keyword evidence="2" id="KW-1185">Reference proteome</keyword>
<proteinExistence type="predicted"/>
<dbReference type="AlphaFoldDB" id="A0A9W8L7S7"/>
<evidence type="ECO:0000313" key="1">
    <source>
        <dbReference type="EMBL" id="KAJ2741898.1"/>
    </source>
</evidence>
<reference evidence="1" key="1">
    <citation type="submission" date="2022-07" db="EMBL/GenBank/DDBJ databases">
        <title>Phylogenomic reconstructions and comparative analyses of Kickxellomycotina fungi.</title>
        <authorList>
            <person name="Reynolds N.K."/>
            <person name="Stajich J.E."/>
            <person name="Barry K."/>
            <person name="Grigoriev I.V."/>
            <person name="Crous P."/>
            <person name="Smith M.E."/>
        </authorList>
    </citation>
    <scope>NUCLEOTIDE SEQUENCE</scope>
    <source>
        <strain evidence="1">BCRC 34297</strain>
    </source>
</reference>
<organism evidence="1 2">
    <name type="scientific">Coemansia pectinata</name>
    <dbReference type="NCBI Taxonomy" id="1052879"/>
    <lineage>
        <taxon>Eukaryota</taxon>
        <taxon>Fungi</taxon>
        <taxon>Fungi incertae sedis</taxon>
        <taxon>Zoopagomycota</taxon>
        <taxon>Kickxellomycotina</taxon>
        <taxon>Kickxellomycetes</taxon>
        <taxon>Kickxellales</taxon>
        <taxon>Kickxellaceae</taxon>
        <taxon>Coemansia</taxon>
    </lineage>
</organism>
<sequence length="95" mass="10965">IELEHNIEIIYSQEEHDELIKRDGYVVILYTKDPGTNASAIEEVYELHNALGKYINDNSNREDVRFAMFVKSPTGHQTISIYKNGVFKHHILGFS</sequence>
<feature type="non-terminal residue" evidence="1">
    <location>
        <position position="1"/>
    </location>
</feature>
<dbReference type="Proteomes" id="UP001140011">
    <property type="component" value="Unassembled WGS sequence"/>
</dbReference>
<accession>A0A9W8L7S7</accession>